<evidence type="ECO:0000313" key="1">
    <source>
        <dbReference type="EMBL" id="KAF6754031.1"/>
    </source>
</evidence>
<protein>
    <submittedName>
        <fullName evidence="1">Uncharacterized protein</fullName>
    </submittedName>
</protein>
<dbReference type="OrthoDB" id="2728078at2759"/>
<reference evidence="1 2" key="1">
    <citation type="submission" date="2020-07" db="EMBL/GenBank/DDBJ databases">
        <title>Comparative genomics of pyrophilous fungi reveals a link between fire events and developmental genes.</title>
        <authorList>
            <consortium name="DOE Joint Genome Institute"/>
            <person name="Steindorff A.S."/>
            <person name="Carver A."/>
            <person name="Calhoun S."/>
            <person name="Stillman K."/>
            <person name="Liu H."/>
            <person name="Lipzen A."/>
            <person name="Pangilinan J."/>
            <person name="Labutti K."/>
            <person name="Bruns T.D."/>
            <person name="Grigoriev I.V."/>
        </authorList>
    </citation>
    <scope>NUCLEOTIDE SEQUENCE [LARGE SCALE GENOMIC DNA]</scope>
    <source>
        <strain evidence="1 2">CBS 144469</strain>
    </source>
</reference>
<dbReference type="EMBL" id="JACGCI010000036">
    <property type="protein sequence ID" value="KAF6754031.1"/>
    <property type="molecule type" value="Genomic_DNA"/>
</dbReference>
<organism evidence="1 2">
    <name type="scientific">Ephemerocybe angulata</name>
    <dbReference type="NCBI Taxonomy" id="980116"/>
    <lineage>
        <taxon>Eukaryota</taxon>
        <taxon>Fungi</taxon>
        <taxon>Dikarya</taxon>
        <taxon>Basidiomycota</taxon>
        <taxon>Agaricomycotina</taxon>
        <taxon>Agaricomycetes</taxon>
        <taxon>Agaricomycetidae</taxon>
        <taxon>Agaricales</taxon>
        <taxon>Agaricineae</taxon>
        <taxon>Psathyrellaceae</taxon>
        <taxon>Ephemerocybe</taxon>
    </lineage>
</organism>
<dbReference type="AlphaFoldDB" id="A0A8H6HW95"/>
<name>A0A8H6HW95_9AGAR</name>
<keyword evidence="2" id="KW-1185">Reference proteome</keyword>
<gene>
    <name evidence="1" type="ORF">DFP72DRAFT_756227</name>
</gene>
<evidence type="ECO:0000313" key="2">
    <source>
        <dbReference type="Proteomes" id="UP000521943"/>
    </source>
</evidence>
<feature type="non-terminal residue" evidence="1">
    <location>
        <position position="128"/>
    </location>
</feature>
<sequence>MLSVAAKYNAQCVPITITPELRDAMPFWYHIGRRPDTRAVYGDKWGVCQQKIHHFKTTKQMVDHARKNDAPDHQMLQTCDCYACYDDRLTGCDNPIECRRNASVKLDSLALIWDPRSDANQTPHRTTP</sequence>
<dbReference type="Proteomes" id="UP000521943">
    <property type="component" value="Unassembled WGS sequence"/>
</dbReference>
<accession>A0A8H6HW95</accession>
<proteinExistence type="predicted"/>
<comment type="caution">
    <text evidence="1">The sequence shown here is derived from an EMBL/GenBank/DDBJ whole genome shotgun (WGS) entry which is preliminary data.</text>
</comment>